<reference evidence="8 9" key="1">
    <citation type="submission" date="2019-02" db="EMBL/GenBank/DDBJ databases">
        <authorList>
            <person name="Fomenkov A."/>
            <person name="Dubinina G."/>
            <person name="Grabovich M."/>
            <person name="Vincze T."/>
            <person name="Roberts R.J."/>
        </authorList>
    </citation>
    <scope>NUCLEOTIDE SEQUENCE [LARGE SCALE GENOMIC DNA]</scope>
    <source>
        <strain evidence="8 9">P</strain>
    </source>
</reference>
<gene>
    <name evidence="8" type="ORF">EW093_01925</name>
</gene>
<dbReference type="Gene3D" id="3.90.1150.10">
    <property type="entry name" value="Aspartate Aminotransferase, domain 1"/>
    <property type="match status" value="1"/>
</dbReference>
<evidence type="ECO:0000256" key="1">
    <source>
        <dbReference type="ARBA" id="ARBA00003788"/>
    </source>
</evidence>
<evidence type="ECO:0000259" key="6">
    <source>
        <dbReference type="Pfam" id="PF00266"/>
    </source>
</evidence>
<feature type="domain" description="Glycine dehydrogenase C-terminal" evidence="7">
    <location>
        <begin position="349"/>
        <end position="448"/>
    </location>
</feature>
<keyword evidence="4" id="KW-0560">Oxidoreductase</keyword>
<dbReference type="GO" id="GO:0019464">
    <property type="term" value="P:glycine decarboxylation via glycine cleavage system"/>
    <property type="evidence" value="ECO:0007669"/>
    <property type="project" value="TreeGrafter"/>
</dbReference>
<dbReference type="GO" id="GO:0030170">
    <property type="term" value="F:pyridoxal phosphate binding"/>
    <property type="evidence" value="ECO:0007669"/>
    <property type="project" value="TreeGrafter"/>
</dbReference>
<evidence type="ECO:0000256" key="4">
    <source>
        <dbReference type="ARBA" id="ARBA00023002"/>
    </source>
</evidence>
<dbReference type="GO" id="GO:0016594">
    <property type="term" value="F:glycine binding"/>
    <property type="evidence" value="ECO:0007669"/>
    <property type="project" value="TreeGrafter"/>
</dbReference>
<dbReference type="SUPFAM" id="SSF53383">
    <property type="entry name" value="PLP-dependent transferases"/>
    <property type="match status" value="1"/>
</dbReference>
<dbReference type="FunFam" id="3.90.1150.10:FF:000014">
    <property type="entry name" value="Probable glycine dehydrogenase (decarboxylating) subunit 2"/>
    <property type="match status" value="1"/>
</dbReference>
<accession>A0A5C1Q7Y1</accession>
<evidence type="ECO:0000259" key="7">
    <source>
        <dbReference type="Pfam" id="PF21478"/>
    </source>
</evidence>
<evidence type="ECO:0000256" key="2">
    <source>
        <dbReference type="ARBA" id="ARBA00012134"/>
    </source>
</evidence>
<dbReference type="FunFam" id="3.40.640.10:FF:000224">
    <property type="entry name" value="Probable glycine dehydrogenase (decarboxylating) subunit 2"/>
    <property type="match status" value="1"/>
</dbReference>
<dbReference type="Pfam" id="PF00266">
    <property type="entry name" value="Aminotran_5"/>
    <property type="match status" value="1"/>
</dbReference>
<comment type="function">
    <text evidence="1">The glycine cleavage system catalyzes the degradation of glycine. The P protein binds the alpha-amino group of glycine through its pyridoxal phosphate cofactor; CO(2) is released and the remaining methylamine moiety is then transferred to the lipoamide cofactor of the H protein.</text>
</comment>
<dbReference type="InterPro" id="IPR049316">
    <property type="entry name" value="GDC-P_C"/>
</dbReference>
<comment type="catalytic activity">
    <reaction evidence="5">
        <text>N(6)-[(R)-lipoyl]-L-lysyl-[glycine-cleavage complex H protein] + glycine + H(+) = N(6)-[(R)-S(8)-aminomethyldihydrolipoyl]-L-lysyl-[glycine-cleavage complex H protein] + CO2</text>
        <dbReference type="Rhea" id="RHEA:24304"/>
        <dbReference type="Rhea" id="RHEA-COMP:10494"/>
        <dbReference type="Rhea" id="RHEA-COMP:10495"/>
        <dbReference type="ChEBI" id="CHEBI:15378"/>
        <dbReference type="ChEBI" id="CHEBI:16526"/>
        <dbReference type="ChEBI" id="CHEBI:57305"/>
        <dbReference type="ChEBI" id="CHEBI:83099"/>
        <dbReference type="ChEBI" id="CHEBI:83143"/>
        <dbReference type="EC" id="1.4.4.2"/>
    </reaction>
</comment>
<dbReference type="Gene3D" id="6.20.440.10">
    <property type="match status" value="1"/>
</dbReference>
<dbReference type="GO" id="GO:0005960">
    <property type="term" value="C:glycine cleavage complex"/>
    <property type="evidence" value="ECO:0007669"/>
    <property type="project" value="TreeGrafter"/>
</dbReference>
<protein>
    <recommendedName>
        <fullName evidence="2">glycine dehydrogenase (aminomethyl-transferring)</fullName>
        <ecNumber evidence="2">1.4.4.2</ecNumber>
    </recommendedName>
</protein>
<reference evidence="8 9" key="2">
    <citation type="submission" date="2019-09" db="EMBL/GenBank/DDBJ databases">
        <title>Complete Genome Sequence and Methylome Analysis of free living Spirochaetas.</title>
        <authorList>
            <person name="Leshcheva N."/>
            <person name="Mikheeva N."/>
        </authorList>
    </citation>
    <scope>NUCLEOTIDE SEQUENCE [LARGE SCALE GENOMIC DNA]</scope>
    <source>
        <strain evidence="8 9">P</strain>
    </source>
</reference>
<organism evidence="8 9">
    <name type="scientific">Thiospirochaeta perfilievii</name>
    <dbReference type="NCBI Taxonomy" id="252967"/>
    <lineage>
        <taxon>Bacteria</taxon>
        <taxon>Pseudomonadati</taxon>
        <taxon>Spirochaetota</taxon>
        <taxon>Spirochaetia</taxon>
        <taxon>Spirochaetales</taxon>
        <taxon>Spirochaetaceae</taxon>
        <taxon>Thiospirochaeta</taxon>
    </lineage>
</organism>
<dbReference type="PANTHER" id="PTHR11773:SF1">
    <property type="entry name" value="GLYCINE DEHYDROGENASE (DECARBOXYLATING), MITOCHONDRIAL"/>
    <property type="match status" value="1"/>
</dbReference>
<feature type="domain" description="Aminotransferase class V" evidence="6">
    <location>
        <begin position="158"/>
        <end position="275"/>
    </location>
</feature>
<dbReference type="GO" id="GO:0005829">
    <property type="term" value="C:cytosol"/>
    <property type="evidence" value="ECO:0007669"/>
    <property type="project" value="TreeGrafter"/>
</dbReference>
<sequence length="480" mass="52996">MIYEEPLLWEIGDGQGVGFSIPGCETGKTILKSKHKRRGFKLPGLSEPEVSRHFTRLSTWNYGVDTNIYPLGSCTMKYNPKLNEKVASLKGFTNCHPLQGNDLSQGCLEVLFKTGELLKEITGMDDVTLQPAAGAHGELVSLMMFKKFHRDNGEEKIRDTILIPDSAHGTNPASASLCGFKIQVVKSNIDGVLTVEEVSKYLGSNIAGIMITNPNTLGIFEKNIRDISELVHRCGGLVYGDGANLNPLLGKVKVADTGVDAMHINLHKTFSTPHGGGGPGAGPVCVKRHISKYLPNPKVVFNSGKYTFDYSCKESIGRVHGFYGNFSVILKAYTYILSMGRDGLKKVGEYSVLNANYIRFRLKNYYHLPYNADSMHEVLFNDENQKKFGVSTLDIAKRLEDKGFHPPTIYFPLVVTGSMLIEPTESESRTSLDNFIKAMVSISKEAKEDGNILVNSPKNCKCERVDETLAARKPILKGEF</sequence>
<proteinExistence type="predicted"/>
<dbReference type="RefSeq" id="WP_149566765.1">
    <property type="nucleotide sequence ID" value="NZ_CP035807.1"/>
</dbReference>
<evidence type="ECO:0000256" key="5">
    <source>
        <dbReference type="ARBA" id="ARBA00049026"/>
    </source>
</evidence>
<keyword evidence="9" id="KW-1185">Reference proteome</keyword>
<evidence type="ECO:0000313" key="9">
    <source>
        <dbReference type="Proteomes" id="UP000323824"/>
    </source>
</evidence>
<dbReference type="OrthoDB" id="9801272at2"/>
<dbReference type="EC" id="1.4.4.2" evidence="2"/>
<name>A0A5C1Q7Y1_9SPIO</name>
<dbReference type="NCBIfam" id="NF003346">
    <property type="entry name" value="PRK04366.1"/>
    <property type="match status" value="1"/>
</dbReference>
<evidence type="ECO:0000313" key="8">
    <source>
        <dbReference type="EMBL" id="QEN03507.1"/>
    </source>
</evidence>
<dbReference type="InterPro" id="IPR015421">
    <property type="entry name" value="PyrdxlP-dep_Trfase_major"/>
</dbReference>
<dbReference type="InterPro" id="IPR000192">
    <property type="entry name" value="Aminotrans_V_dom"/>
</dbReference>
<dbReference type="KEGG" id="sper:EW093_01925"/>
<evidence type="ECO:0000256" key="3">
    <source>
        <dbReference type="ARBA" id="ARBA00022898"/>
    </source>
</evidence>
<dbReference type="Gene3D" id="3.40.640.10">
    <property type="entry name" value="Type I PLP-dependent aspartate aminotransferase-like (Major domain)"/>
    <property type="match status" value="1"/>
</dbReference>
<dbReference type="GO" id="GO:0004375">
    <property type="term" value="F:glycine dehydrogenase (decarboxylating) activity"/>
    <property type="evidence" value="ECO:0007669"/>
    <property type="project" value="UniProtKB-EC"/>
</dbReference>
<dbReference type="Pfam" id="PF21478">
    <property type="entry name" value="GcvP2_C"/>
    <property type="match status" value="1"/>
</dbReference>
<keyword evidence="3" id="KW-0663">Pyridoxal phosphate</keyword>
<dbReference type="InterPro" id="IPR020581">
    <property type="entry name" value="GDC_P"/>
</dbReference>
<dbReference type="Proteomes" id="UP000323824">
    <property type="component" value="Chromosome"/>
</dbReference>
<dbReference type="PANTHER" id="PTHR11773">
    <property type="entry name" value="GLYCINE DEHYDROGENASE, DECARBOXYLATING"/>
    <property type="match status" value="1"/>
</dbReference>
<dbReference type="AlphaFoldDB" id="A0A5C1Q7Y1"/>
<dbReference type="EMBL" id="CP035807">
    <property type="protein sequence ID" value="QEN03507.1"/>
    <property type="molecule type" value="Genomic_DNA"/>
</dbReference>
<dbReference type="InterPro" id="IPR015422">
    <property type="entry name" value="PyrdxlP-dep_Trfase_small"/>
</dbReference>
<dbReference type="InterPro" id="IPR015424">
    <property type="entry name" value="PyrdxlP-dep_Trfase"/>
</dbReference>